<dbReference type="Proteomes" id="UP000078486">
    <property type="component" value="Unassembled WGS sequence"/>
</dbReference>
<dbReference type="Pfam" id="PF13304">
    <property type="entry name" value="AAA_21"/>
    <property type="match status" value="1"/>
</dbReference>
<dbReference type="EMBL" id="LRRQ01000125">
    <property type="protein sequence ID" value="OAM88741.1"/>
    <property type="molecule type" value="Genomic_DNA"/>
</dbReference>
<dbReference type="PANTHER" id="PTHR32182:SF22">
    <property type="entry name" value="ATP-DEPENDENT ENDONUCLEASE, OLD FAMILY-RELATED"/>
    <property type="match status" value="1"/>
</dbReference>
<dbReference type="InterPro" id="IPR014555">
    <property type="entry name" value="RecF-like"/>
</dbReference>
<sequence>MISSVAIRNFRALRNARLDLLPFNLIIGPNGSGKTSLIDGLMRLRALARLPLRGNADEEREAQGGPEVTFHFTPPHDALEVVMSGATAASCDLLQVFPLATGEGADDWAGLRAQLARMRSYVFDHRALASRSPSRDGGELMSNGANLAAVLATMQMHSPAAFGELRAELCRILPEYDDVRWDIGRDGTVSVGLHLAETGELIPADHLSQGTLYLLAILALAFEPTPPSVVCVEEIDRGFHPRLLREVRDVLYRLSHPESQGLGRAPVQVIATSHSPYLLDLFKEHPEEVVVSEKEGAFARFWRLSERGDLGELLEEGSLGDMWFAGILGGVPQEKEPGPSGAAEK</sequence>
<accession>A0A178IGL1</accession>
<dbReference type="InterPro" id="IPR041685">
    <property type="entry name" value="AAA_GajA/Old/RecF-like"/>
</dbReference>
<proteinExistence type="predicted"/>
<dbReference type="STRING" id="1184151.AW736_15775"/>
<evidence type="ECO:0000259" key="1">
    <source>
        <dbReference type="Pfam" id="PF13175"/>
    </source>
</evidence>
<dbReference type="SUPFAM" id="SSF52540">
    <property type="entry name" value="P-loop containing nucleoside triphosphate hydrolases"/>
    <property type="match status" value="1"/>
</dbReference>
<feature type="domain" description="Endonuclease GajA/Old nuclease/RecF-like AAA" evidence="1">
    <location>
        <begin position="1"/>
        <end position="41"/>
    </location>
</feature>
<dbReference type="PANTHER" id="PTHR32182">
    <property type="entry name" value="DNA REPLICATION AND REPAIR PROTEIN RECF"/>
    <property type="match status" value="1"/>
</dbReference>
<dbReference type="AlphaFoldDB" id="A0A178IGL1"/>
<dbReference type="OrthoDB" id="9810873at2"/>
<reference evidence="3 4" key="1">
    <citation type="submission" date="2016-01" db="EMBL/GenBank/DDBJ databases">
        <title>High potential of lignocellulose degradation of a new Verrucomicrobia species.</title>
        <authorList>
            <person name="Wang Y."/>
            <person name="Shi Y."/>
            <person name="Qiu Z."/>
            <person name="Liu S."/>
            <person name="Yang H."/>
        </authorList>
    </citation>
    <scope>NUCLEOTIDE SEQUENCE [LARGE SCALE GENOMIC DNA]</scope>
    <source>
        <strain evidence="3 4">TSB47</strain>
    </source>
</reference>
<name>A0A178IGL1_9BACT</name>
<evidence type="ECO:0000313" key="4">
    <source>
        <dbReference type="Proteomes" id="UP000078486"/>
    </source>
</evidence>
<keyword evidence="4" id="KW-1185">Reference proteome</keyword>
<gene>
    <name evidence="3" type="ORF">AW736_15775</name>
</gene>
<dbReference type="GO" id="GO:0000731">
    <property type="term" value="P:DNA synthesis involved in DNA repair"/>
    <property type="evidence" value="ECO:0007669"/>
    <property type="project" value="TreeGrafter"/>
</dbReference>
<evidence type="ECO:0000259" key="2">
    <source>
        <dbReference type="Pfam" id="PF13304"/>
    </source>
</evidence>
<organism evidence="3 4">
    <name type="scientific">Termitidicoccus mucosus</name>
    <dbReference type="NCBI Taxonomy" id="1184151"/>
    <lineage>
        <taxon>Bacteria</taxon>
        <taxon>Pseudomonadati</taxon>
        <taxon>Verrucomicrobiota</taxon>
        <taxon>Opitutia</taxon>
        <taxon>Opitutales</taxon>
        <taxon>Opitutaceae</taxon>
        <taxon>Termitidicoccus</taxon>
    </lineage>
</organism>
<dbReference type="GO" id="GO:0006302">
    <property type="term" value="P:double-strand break repair"/>
    <property type="evidence" value="ECO:0007669"/>
    <property type="project" value="TreeGrafter"/>
</dbReference>
<comment type="caution">
    <text evidence="3">The sequence shown here is derived from an EMBL/GenBank/DDBJ whole genome shotgun (WGS) entry which is preliminary data.</text>
</comment>
<protein>
    <submittedName>
        <fullName evidence="3">ATPase</fullName>
    </submittedName>
</protein>
<dbReference type="GO" id="GO:0016887">
    <property type="term" value="F:ATP hydrolysis activity"/>
    <property type="evidence" value="ECO:0007669"/>
    <property type="project" value="InterPro"/>
</dbReference>
<dbReference type="Gene3D" id="3.40.50.300">
    <property type="entry name" value="P-loop containing nucleotide triphosphate hydrolases"/>
    <property type="match status" value="2"/>
</dbReference>
<feature type="domain" description="ATPase AAA-type core" evidence="2">
    <location>
        <begin position="182"/>
        <end position="280"/>
    </location>
</feature>
<evidence type="ECO:0000313" key="3">
    <source>
        <dbReference type="EMBL" id="OAM88741.1"/>
    </source>
</evidence>
<dbReference type="PIRSF" id="PIRSF029347">
    <property type="entry name" value="RecF"/>
    <property type="match status" value="1"/>
</dbReference>
<dbReference type="InterPro" id="IPR027417">
    <property type="entry name" value="P-loop_NTPase"/>
</dbReference>
<dbReference type="InterPro" id="IPR003959">
    <property type="entry name" value="ATPase_AAA_core"/>
</dbReference>
<dbReference type="GO" id="GO:0005524">
    <property type="term" value="F:ATP binding"/>
    <property type="evidence" value="ECO:0007669"/>
    <property type="project" value="InterPro"/>
</dbReference>
<dbReference type="Pfam" id="PF13175">
    <property type="entry name" value="AAA_15"/>
    <property type="match status" value="1"/>
</dbReference>